<dbReference type="HOGENOM" id="CLU_016419_1_0_9"/>
<dbReference type="PATRIC" id="fig|272562.8.peg.948"/>
<accession>Q97L24</accession>
<dbReference type="InterPro" id="IPR001011">
    <property type="entry name" value="Acid_Pase_classA_bac"/>
</dbReference>
<feature type="signal peptide" evidence="2">
    <location>
        <begin position="1"/>
        <end position="26"/>
    </location>
</feature>
<keyword evidence="1 2" id="KW-0732">Signal</keyword>
<dbReference type="SUPFAM" id="SSF48317">
    <property type="entry name" value="Acid phosphatase/Vanadium-dependent haloperoxidase"/>
    <property type="match status" value="1"/>
</dbReference>
<evidence type="ECO:0000313" key="5">
    <source>
        <dbReference type="Proteomes" id="UP000000814"/>
    </source>
</evidence>
<dbReference type="GO" id="GO:0030288">
    <property type="term" value="C:outer membrane-bounded periplasmic space"/>
    <property type="evidence" value="ECO:0007669"/>
    <property type="project" value="InterPro"/>
</dbReference>
<dbReference type="InterPro" id="IPR036938">
    <property type="entry name" value="PAP2/HPO_sf"/>
</dbReference>
<proteinExistence type="predicted"/>
<dbReference type="InterPro" id="IPR013425">
    <property type="entry name" value="Autotrns_rpt"/>
</dbReference>
<dbReference type="Proteomes" id="UP000000814">
    <property type="component" value="Chromosome"/>
</dbReference>
<dbReference type="Gene3D" id="2.160.20.20">
    <property type="match status" value="1"/>
</dbReference>
<evidence type="ECO:0000256" key="1">
    <source>
        <dbReference type="ARBA" id="ARBA00022729"/>
    </source>
</evidence>
<dbReference type="Pfam" id="PF01569">
    <property type="entry name" value="PAP2"/>
    <property type="match status" value="1"/>
</dbReference>
<dbReference type="KEGG" id="cac:CA_C0742"/>
<evidence type="ECO:0000256" key="2">
    <source>
        <dbReference type="SAM" id="SignalP"/>
    </source>
</evidence>
<gene>
    <name evidence="4" type="ordered locus">CA_C0742</name>
</gene>
<protein>
    <submittedName>
        <fullName evidence="4">Uncharacterized protein, containing predicted phosphatase domain</fullName>
    </submittedName>
</protein>
<dbReference type="SMART" id="SM00014">
    <property type="entry name" value="acidPPc"/>
    <property type="match status" value="1"/>
</dbReference>
<organism evidence="4 5">
    <name type="scientific">Clostridium acetobutylicum (strain ATCC 824 / DSM 792 / JCM 1419 / IAM 19013 / LMG 5710 / NBRC 13948 / NRRL B-527 / VKM B-1787 / 2291 / W)</name>
    <dbReference type="NCBI Taxonomy" id="272562"/>
    <lineage>
        <taxon>Bacteria</taxon>
        <taxon>Bacillati</taxon>
        <taxon>Bacillota</taxon>
        <taxon>Clostridia</taxon>
        <taxon>Eubacteriales</taxon>
        <taxon>Clostridiaceae</taxon>
        <taxon>Clostridium</taxon>
    </lineage>
</organism>
<dbReference type="NCBIfam" id="TIGR02601">
    <property type="entry name" value="autotrns_rpt"/>
    <property type="match status" value="1"/>
</dbReference>
<dbReference type="InterPro" id="IPR000326">
    <property type="entry name" value="PAP2/HPO"/>
</dbReference>
<evidence type="ECO:0000259" key="3">
    <source>
        <dbReference type="SMART" id="SM00014"/>
    </source>
</evidence>
<feature type="domain" description="Phosphatidic acid phosphatase type 2/haloperoxidase" evidence="3">
    <location>
        <begin position="176"/>
        <end position="295"/>
    </location>
</feature>
<dbReference type="CDD" id="cd03397">
    <property type="entry name" value="PAP2_acid_phosphatase"/>
    <property type="match status" value="1"/>
</dbReference>
<reference evidence="4 5" key="1">
    <citation type="journal article" date="2001" name="J. Bacteriol.">
        <title>Genome sequence and comparative analysis of the solvent-producing bacterium Clostridium acetobutylicum.</title>
        <authorList>
            <person name="Nolling J."/>
            <person name="Breton G."/>
            <person name="Omelchenko M.V."/>
            <person name="Makarova K.S."/>
            <person name="Zeng Q."/>
            <person name="Gibson R."/>
            <person name="Lee H.M."/>
            <person name="Dubois J."/>
            <person name="Qiu D."/>
            <person name="Hitti J."/>
            <person name="Wolf Y.I."/>
            <person name="Tatusov R.L."/>
            <person name="Sabathe F."/>
            <person name="Doucette-Stamm L."/>
            <person name="Soucaille P."/>
            <person name="Daly M.J."/>
            <person name="Bennett G.N."/>
            <person name="Koonin E.V."/>
            <person name="Smith D.R."/>
        </authorList>
    </citation>
    <scope>NUCLEOTIDE SEQUENCE [LARGE SCALE GENOMIC DNA]</scope>
    <source>
        <strain evidence="5">ATCC 824 / DSM 792 / JCM 1419 / LMG 5710 / VKM B-1787</strain>
    </source>
</reference>
<dbReference type="AlphaFoldDB" id="Q97L24"/>
<dbReference type="GO" id="GO:0003993">
    <property type="term" value="F:acid phosphatase activity"/>
    <property type="evidence" value="ECO:0007669"/>
    <property type="project" value="InterPro"/>
</dbReference>
<dbReference type="PIR" id="C96991">
    <property type="entry name" value="C96991"/>
</dbReference>
<dbReference type="InterPro" id="IPR011050">
    <property type="entry name" value="Pectin_lyase_fold/virulence"/>
</dbReference>
<dbReference type="Pfam" id="PF12951">
    <property type="entry name" value="PATR"/>
    <property type="match status" value="1"/>
</dbReference>
<dbReference type="STRING" id="272562.CA_C0742"/>
<dbReference type="eggNOG" id="COG0671">
    <property type="taxonomic scope" value="Bacteria"/>
</dbReference>
<dbReference type="Gene3D" id="1.20.144.10">
    <property type="entry name" value="Phosphatidic acid phosphatase type 2/haloperoxidase"/>
    <property type="match status" value="1"/>
</dbReference>
<dbReference type="EMBL" id="AE001437">
    <property type="protein sequence ID" value="AAK78718.1"/>
    <property type="molecule type" value="Genomic_DNA"/>
</dbReference>
<evidence type="ECO:0000313" key="4">
    <source>
        <dbReference type="EMBL" id="AAK78718.1"/>
    </source>
</evidence>
<sequence length="591" mass="64967">MKFKKTFLSLALTFILSQSYSSVLLARSVNGNEITSHHAVYGYFVDEWKNNNTNNMSPSTNPAIGVLSGYLKLWKPGISYDNGIKLNSDILNLNIQKVIQITYRRTSFQEHQAYLDDRRNQNYSVLDGLGPYKDAFIKGAGAGTTITDVIPKDAINVQYTDKGNAEGNWAEESSDLGSVVKLVDTIRNSAASTTPAKNYYKYPRPWRWSDKVKVLPTLVPEKSTNPSSDGGFPSGHTNAATIDAIALAYAVPERYQEMLTRASELGNDRIVAGMHSPLDVIGGRVMATAIAASALNNRDNTAIKNAAYLDAQTKLIIKENAISKDRFGNYSENKKNYTQRLTYDFPQIGDKNKPMVVPKGAEVLLETRFPYLDAENRRWILYTTGIPSGYPVLDDSEGWGRINLFAAADGYASFVKDVTVTMDASKGGFNAEDSWINDISGNGKLIKNGTGKLKLKGDNKYRGGTEINGGDLEADSKKAFGDGDVVNNSGMLTKEADKLNIRGKYVQLGNGTLELNIYSKNDVLRIKDEANFNGVLKLNFLNRYVPTNKEVIIKCGKIGGRFSSVATAGLPSGDRVNILYKNDQVVLQVVK</sequence>
<dbReference type="InterPro" id="IPR012332">
    <property type="entry name" value="Autotransporter_pectin_lyase_C"/>
</dbReference>
<keyword evidence="5" id="KW-1185">Reference proteome</keyword>
<dbReference type="eggNOG" id="COG4625">
    <property type="taxonomic scope" value="Bacteria"/>
</dbReference>
<feature type="chain" id="PRO_5038747449" evidence="2">
    <location>
        <begin position="27"/>
        <end position="591"/>
    </location>
</feature>
<name>Q97L24_CLOAB</name>
<dbReference type="OrthoDB" id="9780507at2"/>
<dbReference type="SUPFAM" id="SSF51126">
    <property type="entry name" value="Pectin lyase-like"/>
    <property type="match status" value="1"/>
</dbReference>